<dbReference type="InterPro" id="IPR045450">
    <property type="entry name" value="VMAP_C"/>
</dbReference>
<evidence type="ECO:0000256" key="1">
    <source>
        <dbReference type="SAM" id="MobiDB-lite"/>
    </source>
</evidence>
<evidence type="ECO:0000313" key="3">
    <source>
        <dbReference type="EMBL" id="GEB54293.1"/>
    </source>
</evidence>
<dbReference type="Proteomes" id="UP000319210">
    <property type="component" value="Unassembled WGS sequence"/>
</dbReference>
<dbReference type="EMBL" id="BJMM01000102">
    <property type="protein sequence ID" value="GEB54293.1"/>
    <property type="molecule type" value="Genomic_DNA"/>
</dbReference>
<dbReference type="OrthoDB" id="3307525at2"/>
<feature type="domain" description="vWA-MoxR associated protein C-terminal" evidence="2">
    <location>
        <begin position="538"/>
        <end position="746"/>
    </location>
</feature>
<protein>
    <recommendedName>
        <fullName evidence="2">vWA-MoxR associated protein C-terminal domain-containing protein</fullName>
    </recommendedName>
</protein>
<name>A0A4Y3RCA2_STRCI</name>
<dbReference type="AlphaFoldDB" id="A0A4Y3RCA2"/>
<sequence length="758" mass="81528">MGWFRSVGDPSPSADPRQCVLSVRRRDGRSAGGAVLLGPEWAITCAHVVNDALGRELFAAEPPGEAAVTVVGADPAGGEGLRHQAVTACWIPARRPDGSPVPGGGVETGEWLGDLALLRLTGLPGAAAAPQWLEMAQGQTLRSWHGSGLARSYADVRVGACDGRIGYLDGAPTGMAIGPGYSGGPLWSGGAHAVVGLVVAQFAPPADPATGAAVPHSPQHVVRRAWGVPWQRIREELREAGAWELVATRVCDPDDPALPLLTGLLEQLAAGERLRTLGREVADRCGLGHRTDGSAPTVREFAELLVTHPRALAALSGLLRRDEPHTAAMLLACGRFSEVPRLLSPSEERALHTLLKELPPEVTGRLDEVVRAALPRAAALPSALDGRGARRLWDHLEQLPGDSRAQSEDRRVPALLRAVEFVAVLCPEGSGQRARLRLWVDGVAERLATPRSALAERRAEAEEWARTAAARTGPPRVLVQVSRAGERYRLRVWCDEGSGPRQVPTGRAASCSPYGGSRPGAAASAEPRGEPVGARQDPVRGAAEQPEETYTAAEAARALLDVLESLHRSAPGEERPLVETLVDSASLNLPVDEWESQDSGDLVPGVLGAEYQLVVHCPELLRRHERFVPDWRRRWRQLDSGDAVRITDESAGGREVYALLLDRRDAVRVTVDVPDRARDEIVKVCLSMGIPVVVWDRSTGRQSHAVRHMTEVTTRALPEGVRSYRAKTLLRPGEFPGRPVLAWADADRTVPRLMLSEP</sequence>
<organism evidence="3 4">
    <name type="scientific">Streptomyces cacaoi</name>
    <dbReference type="NCBI Taxonomy" id="1898"/>
    <lineage>
        <taxon>Bacteria</taxon>
        <taxon>Bacillati</taxon>
        <taxon>Actinomycetota</taxon>
        <taxon>Actinomycetes</taxon>
        <taxon>Kitasatosporales</taxon>
        <taxon>Streptomycetaceae</taxon>
        <taxon>Streptomyces</taxon>
    </lineage>
</organism>
<dbReference type="RefSeq" id="WP_086815648.1">
    <property type="nucleotide sequence ID" value="NZ_BJMM01000102.1"/>
</dbReference>
<dbReference type="Pfam" id="PF20028">
    <property type="entry name" value="VMAP-C"/>
    <property type="match status" value="1"/>
</dbReference>
<dbReference type="SUPFAM" id="SSF50494">
    <property type="entry name" value="Trypsin-like serine proteases"/>
    <property type="match status" value="1"/>
</dbReference>
<keyword evidence="4" id="KW-1185">Reference proteome</keyword>
<feature type="region of interest" description="Disordered" evidence="1">
    <location>
        <begin position="497"/>
        <end position="545"/>
    </location>
</feature>
<comment type="caution">
    <text evidence="3">The sequence shown here is derived from an EMBL/GenBank/DDBJ whole genome shotgun (WGS) entry which is preliminary data.</text>
</comment>
<gene>
    <name evidence="3" type="ORF">SCA03_68440</name>
</gene>
<dbReference type="InterPro" id="IPR009003">
    <property type="entry name" value="Peptidase_S1_PA"/>
</dbReference>
<accession>A0A4Y3RCA2</accession>
<evidence type="ECO:0000259" key="2">
    <source>
        <dbReference type="Pfam" id="PF20028"/>
    </source>
</evidence>
<proteinExistence type="predicted"/>
<evidence type="ECO:0000313" key="4">
    <source>
        <dbReference type="Proteomes" id="UP000319210"/>
    </source>
</evidence>
<reference evidence="3 4" key="1">
    <citation type="submission" date="2019-06" db="EMBL/GenBank/DDBJ databases">
        <title>Whole genome shotgun sequence of Streptomyces cacaoi subsp. cacaoi NBRC 12748.</title>
        <authorList>
            <person name="Hosoyama A."/>
            <person name="Uohara A."/>
            <person name="Ohji S."/>
            <person name="Ichikawa N."/>
        </authorList>
    </citation>
    <scope>NUCLEOTIDE SEQUENCE [LARGE SCALE GENOMIC DNA]</scope>
    <source>
        <strain evidence="3 4">NBRC 12748</strain>
    </source>
</reference>